<dbReference type="Gene3D" id="2.60.40.1120">
    <property type="entry name" value="Carboxypeptidase-like, regulatory domain"/>
    <property type="match status" value="1"/>
</dbReference>
<organism evidence="13 14">
    <name type="scientific">Chitinophaga sancti</name>
    <dbReference type="NCBI Taxonomy" id="1004"/>
    <lineage>
        <taxon>Bacteria</taxon>
        <taxon>Pseudomonadati</taxon>
        <taxon>Bacteroidota</taxon>
        <taxon>Chitinophagia</taxon>
        <taxon>Chitinophagales</taxon>
        <taxon>Chitinophagaceae</taxon>
        <taxon>Chitinophaga</taxon>
    </lineage>
</organism>
<keyword evidence="5 9" id="KW-0798">TonB box</keyword>
<evidence type="ECO:0000256" key="4">
    <source>
        <dbReference type="ARBA" id="ARBA00022692"/>
    </source>
</evidence>
<dbReference type="InterPro" id="IPR000531">
    <property type="entry name" value="Beta-barrel_TonB"/>
</dbReference>
<evidence type="ECO:0000313" key="14">
    <source>
        <dbReference type="Proteomes" id="UP000183788"/>
    </source>
</evidence>
<dbReference type="Pfam" id="PF00593">
    <property type="entry name" value="TonB_dep_Rec_b-barrel"/>
    <property type="match status" value="1"/>
</dbReference>
<dbReference type="Pfam" id="PF07715">
    <property type="entry name" value="Plug"/>
    <property type="match status" value="1"/>
</dbReference>
<dbReference type="InterPro" id="IPR036942">
    <property type="entry name" value="Beta-barrel_TonB_sf"/>
</dbReference>
<dbReference type="Gene3D" id="2.40.170.20">
    <property type="entry name" value="TonB-dependent receptor, beta-barrel domain"/>
    <property type="match status" value="1"/>
</dbReference>
<evidence type="ECO:0000313" key="13">
    <source>
        <dbReference type="EMBL" id="SFW46427.1"/>
    </source>
</evidence>
<dbReference type="PROSITE" id="PS52016">
    <property type="entry name" value="TONB_DEPENDENT_REC_3"/>
    <property type="match status" value="1"/>
</dbReference>
<feature type="domain" description="TonB-dependent receptor-like beta-barrel" evidence="11">
    <location>
        <begin position="415"/>
        <end position="990"/>
    </location>
</feature>
<evidence type="ECO:0000256" key="9">
    <source>
        <dbReference type="RuleBase" id="RU003357"/>
    </source>
</evidence>
<dbReference type="STRING" id="1004.SAMN05661012_01922"/>
<comment type="similarity">
    <text evidence="8 9">Belongs to the TonB-dependent receptor family.</text>
</comment>
<dbReference type="Gene3D" id="2.170.130.10">
    <property type="entry name" value="TonB-dependent receptor, plug domain"/>
    <property type="match status" value="1"/>
</dbReference>
<evidence type="ECO:0000256" key="5">
    <source>
        <dbReference type="ARBA" id="ARBA00023077"/>
    </source>
</evidence>
<proteinExistence type="inferred from homology"/>
<keyword evidence="4 8" id="KW-0812">Transmembrane</keyword>
<evidence type="ECO:0000256" key="2">
    <source>
        <dbReference type="ARBA" id="ARBA00022448"/>
    </source>
</evidence>
<dbReference type="InterPro" id="IPR012910">
    <property type="entry name" value="Plug_dom"/>
</dbReference>
<dbReference type="Proteomes" id="UP000183788">
    <property type="component" value="Unassembled WGS sequence"/>
</dbReference>
<gene>
    <name evidence="13" type="ORF">SAMN05661012_01922</name>
</gene>
<evidence type="ECO:0000256" key="3">
    <source>
        <dbReference type="ARBA" id="ARBA00022452"/>
    </source>
</evidence>
<keyword evidence="10" id="KW-0732">Signal</keyword>
<feature type="signal peptide" evidence="10">
    <location>
        <begin position="1"/>
        <end position="39"/>
    </location>
</feature>
<dbReference type="OrthoDB" id="9768177at2"/>
<feature type="chain" id="PRO_5012927593" evidence="10">
    <location>
        <begin position="40"/>
        <end position="1032"/>
    </location>
</feature>
<evidence type="ECO:0000256" key="7">
    <source>
        <dbReference type="ARBA" id="ARBA00023237"/>
    </source>
</evidence>
<dbReference type="NCBIfam" id="TIGR04057">
    <property type="entry name" value="SusC_RagA_signa"/>
    <property type="match status" value="1"/>
</dbReference>
<name>A0A1K1PG61_9BACT</name>
<evidence type="ECO:0000256" key="8">
    <source>
        <dbReference type="PROSITE-ProRule" id="PRU01360"/>
    </source>
</evidence>
<dbReference type="InterPro" id="IPR008969">
    <property type="entry name" value="CarboxyPept-like_regulatory"/>
</dbReference>
<keyword evidence="6 8" id="KW-0472">Membrane</keyword>
<comment type="subcellular location">
    <subcellularLocation>
        <location evidence="1 8">Cell outer membrane</location>
        <topology evidence="1 8">Multi-pass membrane protein</topology>
    </subcellularLocation>
</comment>
<keyword evidence="7 8" id="KW-0998">Cell outer membrane</keyword>
<evidence type="ECO:0000256" key="1">
    <source>
        <dbReference type="ARBA" id="ARBA00004571"/>
    </source>
</evidence>
<evidence type="ECO:0000256" key="6">
    <source>
        <dbReference type="ARBA" id="ARBA00023136"/>
    </source>
</evidence>
<evidence type="ECO:0000256" key="10">
    <source>
        <dbReference type="SAM" id="SignalP"/>
    </source>
</evidence>
<dbReference type="NCBIfam" id="TIGR04056">
    <property type="entry name" value="OMP_RagA_SusC"/>
    <property type="match status" value="1"/>
</dbReference>
<dbReference type="InterPro" id="IPR023997">
    <property type="entry name" value="TonB-dep_OMP_SusC/RagA_CS"/>
</dbReference>
<dbReference type="InterPro" id="IPR037066">
    <property type="entry name" value="Plug_dom_sf"/>
</dbReference>
<reference evidence="13 14" key="1">
    <citation type="submission" date="2016-11" db="EMBL/GenBank/DDBJ databases">
        <authorList>
            <person name="Jaros S."/>
            <person name="Januszkiewicz K."/>
            <person name="Wedrychowicz H."/>
        </authorList>
    </citation>
    <scope>NUCLEOTIDE SEQUENCE [LARGE SCALE GENOMIC DNA]</scope>
    <source>
        <strain evidence="13 14">DSM 784</strain>
    </source>
</reference>
<sequence length="1032" mass="112470">MKLPAIRRNCNRLQFRTGTTIRMVSFLLLTAGIQFQASASPLPSTPGSINANDHFGPPVKGKVTSANGEAMIGVTIVVKATKKGTSTNEKGEFTINASPDDILVITYVGYETKEVKVGNNTTLNIVLNSGATQLNDVAIVGYGKQKRAALTSAITSVKPGDLNRGAITDLGQLLQGKVPGLNITASGDPNKPAAVILRGASTLNSSQTPFYVIDGVPGMDISMIAPDDITNIEVLKDAAATAIYGNRASAGVIIVTTRKGKAGNLTVSYNTYVGAEKISKNLDVMNADELRSFLTKNGSGFTPNDDLGAHTDWQKEIERSTAISQNHNIAFSGGTDHSNYIATLNYAKKEGIIQKTSLERMIARLAVEQYALNDNVKFGLNITNSISNAMDVPYRNTILLQSAIYLPVSPVKKADGTYFENFQYSNYYNPVAMLNNSSLETKNNNFSANFTTNVKLPFGFSYDLSVAYINVSALSGQYLSKYYTNKYNGMYNNPDPGTGGHLQQTFGTNGQATRSSYTNTYKILESYLSWNRHFGGHNINAVAGYSWQSNVIGDGFSTTTYNFAVDNTGFRNLALSNPYAYSTHINLGSDGVYQETRLISDFARVNYDYKEKYLLQGSIRHDGSSVFGDNNRWGYFPSVGIGWRIIQEPFMKNQHAFDDLKFRASYGVTGNSSGFSAFSAQYIIGSNGTFLYNGQQLGAFGPTQAQNADLQWEKTATTNIGLDFAILKSRLSGSLEVYNKNTTGMIYTYAVNPALVPTGSIVANGGSMNNKGIELSLSGLIVDHHDFSWTSNLNLATNKNRITSLKNPLFSGGDSVAVAYPEGASQSGVSLQLLKTGMPLGQFFTLQYAGKNTDGISQFQKRDGTTTITPVNGTDYHYLGSAQPKLIYGWANTFKYKHWDLNIFVRGVYGNKIFNATRADLFRPATAQYANILADAKDEPTSDANAYKYSSRYIESGSYLRFDNATLAYTFGNVNPSIKKLRLYVSCNNLFVITKYKGVDPEVNQGGIAPGVDYNNFYPKTRTFLIGANLSL</sequence>
<dbReference type="GO" id="GO:0009279">
    <property type="term" value="C:cell outer membrane"/>
    <property type="evidence" value="ECO:0007669"/>
    <property type="project" value="UniProtKB-SubCell"/>
</dbReference>
<evidence type="ECO:0000259" key="12">
    <source>
        <dbReference type="Pfam" id="PF07715"/>
    </source>
</evidence>
<dbReference type="EMBL" id="FPIZ01000005">
    <property type="protein sequence ID" value="SFW46427.1"/>
    <property type="molecule type" value="Genomic_DNA"/>
</dbReference>
<dbReference type="Pfam" id="PF13715">
    <property type="entry name" value="CarbopepD_reg_2"/>
    <property type="match status" value="1"/>
</dbReference>
<dbReference type="SUPFAM" id="SSF49464">
    <property type="entry name" value="Carboxypeptidase regulatory domain-like"/>
    <property type="match status" value="1"/>
</dbReference>
<keyword evidence="2 8" id="KW-0813">Transport</keyword>
<accession>A0A1K1PG61</accession>
<keyword evidence="3 8" id="KW-1134">Transmembrane beta strand</keyword>
<protein>
    <submittedName>
        <fullName evidence="13">Iron complex outermembrane recepter protein</fullName>
    </submittedName>
</protein>
<dbReference type="SUPFAM" id="SSF56935">
    <property type="entry name" value="Porins"/>
    <property type="match status" value="1"/>
</dbReference>
<dbReference type="AlphaFoldDB" id="A0A1K1PG61"/>
<dbReference type="InterPro" id="IPR023996">
    <property type="entry name" value="TonB-dep_OMP_SusC/RagA"/>
</dbReference>
<dbReference type="InterPro" id="IPR039426">
    <property type="entry name" value="TonB-dep_rcpt-like"/>
</dbReference>
<feature type="domain" description="TonB-dependent receptor plug" evidence="12">
    <location>
        <begin position="149"/>
        <end position="252"/>
    </location>
</feature>
<evidence type="ECO:0000259" key="11">
    <source>
        <dbReference type="Pfam" id="PF00593"/>
    </source>
</evidence>